<dbReference type="Proteomes" id="UP001629156">
    <property type="component" value="Unassembled WGS sequence"/>
</dbReference>
<dbReference type="RefSeq" id="WP_408084490.1">
    <property type="nucleotide sequence ID" value="NZ_JBELPZ010000005.1"/>
</dbReference>
<evidence type="ECO:0000256" key="1">
    <source>
        <dbReference type="SAM" id="SignalP"/>
    </source>
</evidence>
<accession>A0ABW8YVP5</accession>
<organism evidence="2 3">
    <name type="scientific">Flavobacterium rhizosphaerae</name>
    <dbReference type="NCBI Taxonomy" id="3163298"/>
    <lineage>
        <taxon>Bacteria</taxon>
        <taxon>Pseudomonadati</taxon>
        <taxon>Bacteroidota</taxon>
        <taxon>Flavobacteriia</taxon>
        <taxon>Flavobacteriales</taxon>
        <taxon>Flavobacteriaceae</taxon>
        <taxon>Flavobacterium</taxon>
    </lineage>
</organism>
<dbReference type="PROSITE" id="PS51257">
    <property type="entry name" value="PROKAR_LIPOPROTEIN"/>
    <property type="match status" value="1"/>
</dbReference>
<feature type="chain" id="PRO_5046599347" description="DUF4595 domain-containing protein" evidence="1">
    <location>
        <begin position="19"/>
        <end position="243"/>
    </location>
</feature>
<keyword evidence="3" id="KW-1185">Reference proteome</keyword>
<evidence type="ECO:0008006" key="4">
    <source>
        <dbReference type="Google" id="ProtNLM"/>
    </source>
</evidence>
<proteinExistence type="predicted"/>
<dbReference type="EMBL" id="JBELPZ010000005">
    <property type="protein sequence ID" value="MFL9844238.1"/>
    <property type="molecule type" value="Genomic_DNA"/>
</dbReference>
<sequence>MKNKFFSALAAFSLLALASCSDDDSSSTIDGSAKMYIKTVSVVSSDDNFEGSTLTVNYDGEGKVTSATDGDETSYFAYQNGNLQNISGASDVLAVADFTNSAQDAYEVGEVLDYDNNGNPVKLRLFERDYDGSIYEEYVGELTYEDKPNLFYYTLEAAGIIDVLNDVELNFSATPQSQELVKAKMLLPVNNPKKLVIKYTNGEVKGQVVADYVYNSDNYPTSATFTSSGEGDTEITTIVYTYK</sequence>
<evidence type="ECO:0000313" key="2">
    <source>
        <dbReference type="EMBL" id="MFL9844238.1"/>
    </source>
</evidence>
<name>A0ABW8YVP5_9FLAO</name>
<gene>
    <name evidence="2" type="ORF">ABS766_07390</name>
</gene>
<comment type="caution">
    <text evidence="2">The sequence shown here is derived from an EMBL/GenBank/DDBJ whole genome shotgun (WGS) entry which is preliminary data.</text>
</comment>
<feature type="signal peptide" evidence="1">
    <location>
        <begin position="1"/>
        <end position="18"/>
    </location>
</feature>
<keyword evidence="1" id="KW-0732">Signal</keyword>
<evidence type="ECO:0000313" key="3">
    <source>
        <dbReference type="Proteomes" id="UP001629156"/>
    </source>
</evidence>
<reference evidence="2 3" key="1">
    <citation type="submission" date="2024-06" db="EMBL/GenBank/DDBJ databases">
        <authorList>
            <person name="Kaempfer P."/>
            <person name="Viver T."/>
        </authorList>
    </citation>
    <scope>NUCLEOTIDE SEQUENCE [LARGE SCALE GENOMIC DNA]</scope>
    <source>
        <strain evidence="2 3">ST-119</strain>
    </source>
</reference>
<protein>
    <recommendedName>
        <fullName evidence="4">DUF4595 domain-containing protein</fullName>
    </recommendedName>
</protein>